<evidence type="ECO:0000313" key="3">
    <source>
        <dbReference type="Proteomes" id="UP000663760"/>
    </source>
</evidence>
<dbReference type="InterPro" id="IPR050592">
    <property type="entry name" value="GDSL_lipolytic_enzyme"/>
</dbReference>
<dbReference type="InterPro" id="IPR035669">
    <property type="entry name" value="SGNH_plant_lipase-like"/>
</dbReference>
<dbReference type="PANTHER" id="PTHR45642:SF3">
    <property type="entry name" value="OS09G0540400 PROTEIN"/>
    <property type="match status" value="1"/>
</dbReference>
<dbReference type="CDD" id="cd01837">
    <property type="entry name" value="SGNH_plant_lipase_like"/>
    <property type="match status" value="1"/>
</dbReference>
<dbReference type="Proteomes" id="UP000663760">
    <property type="component" value="Chromosome 6"/>
</dbReference>
<organism evidence="2 3">
    <name type="scientific">Spirodela intermedia</name>
    <name type="common">Intermediate duckweed</name>
    <dbReference type="NCBI Taxonomy" id="51605"/>
    <lineage>
        <taxon>Eukaryota</taxon>
        <taxon>Viridiplantae</taxon>
        <taxon>Streptophyta</taxon>
        <taxon>Embryophyta</taxon>
        <taxon>Tracheophyta</taxon>
        <taxon>Spermatophyta</taxon>
        <taxon>Magnoliopsida</taxon>
        <taxon>Liliopsida</taxon>
        <taxon>Araceae</taxon>
        <taxon>Lemnoideae</taxon>
        <taxon>Spirodela</taxon>
    </lineage>
</organism>
<dbReference type="InterPro" id="IPR036514">
    <property type="entry name" value="SGNH_hydro_sf"/>
</dbReference>
<proteinExistence type="inferred from homology"/>
<dbReference type="EMBL" id="LR746269">
    <property type="protein sequence ID" value="CAA7397440.1"/>
    <property type="molecule type" value="Genomic_DNA"/>
</dbReference>
<dbReference type="FunFam" id="3.40.50.1110:FF:000003">
    <property type="entry name" value="GDSL esterase/lipase APG"/>
    <property type="match status" value="1"/>
</dbReference>
<dbReference type="InterPro" id="IPR001087">
    <property type="entry name" value="GDSL"/>
</dbReference>
<dbReference type="PANTHER" id="PTHR45642">
    <property type="entry name" value="GDSL ESTERASE/LIPASE EXL3"/>
    <property type="match status" value="1"/>
</dbReference>
<keyword evidence="3" id="KW-1185">Reference proteome</keyword>
<dbReference type="OrthoDB" id="1600564at2759"/>
<dbReference type="Pfam" id="PF00657">
    <property type="entry name" value="Lipase_GDSL"/>
    <property type="match status" value="1"/>
</dbReference>
<dbReference type="SUPFAM" id="SSF52266">
    <property type="entry name" value="SGNH hydrolase"/>
    <property type="match status" value="1"/>
</dbReference>
<dbReference type="Gene3D" id="3.40.50.1110">
    <property type="entry name" value="SGNH hydrolase"/>
    <property type="match status" value="1"/>
</dbReference>
<dbReference type="GO" id="GO:0016788">
    <property type="term" value="F:hydrolase activity, acting on ester bonds"/>
    <property type="evidence" value="ECO:0007669"/>
    <property type="project" value="InterPro"/>
</dbReference>
<accession>A0A7I8KI92</accession>
<protein>
    <submittedName>
        <fullName evidence="2">Uncharacterized protein</fullName>
    </submittedName>
</protein>
<name>A0A7I8KI92_SPIIN</name>
<evidence type="ECO:0000256" key="1">
    <source>
        <dbReference type="ARBA" id="ARBA00008668"/>
    </source>
</evidence>
<sequence length="369" mass="40869">MGKEGRLPSSDVCRQLSAILVLLPLVSGKTLLHVLDTNISVSAVFTFGDSTVDSGNNNYIPTATKSNFPPYGRDFPGHQPTGRFCNGRIGADFIAADLGVKDEVPPYLDRSLSVEELTTGVCFGSAGTGFDPLTAKMSAVIPITQQLEYFREYLVRLDFAVGRETRENIVRRAVFIISAGSNDFILNYFGLTIRRHEFSVEDYGRFIRRIQWEFLKELESLGARRIALLGLPPLGCLPMVISLNSDGLHTRRCIPEINAVARDYNANLQLELASRPISAAPAANIVYVDIYNPTMQLLRRPWQFGFEETTKGCCGTGLVELGVLCNPKSVTCPDASKYLFWDSVHPSEKTYALIAVAFRPAFSRLLQEE</sequence>
<reference evidence="2" key="1">
    <citation type="submission" date="2020-02" db="EMBL/GenBank/DDBJ databases">
        <authorList>
            <person name="Scholz U."/>
            <person name="Mascher M."/>
            <person name="Fiebig A."/>
        </authorList>
    </citation>
    <scope>NUCLEOTIDE SEQUENCE</scope>
</reference>
<evidence type="ECO:0000313" key="2">
    <source>
        <dbReference type="EMBL" id="CAA7397440.1"/>
    </source>
</evidence>
<gene>
    <name evidence="2" type="ORF">SI8410_06008105</name>
</gene>
<comment type="similarity">
    <text evidence="1">Belongs to the 'GDSL' lipolytic enzyme family.</text>
</comment>
<dbReference type="AlphaFoldDB" id="A0A7I8KI92"/>